<proteinExistence type="predicted"/>
<evidence type="ECO:0000259" key="7">
    <source>
        <dbReference type="Pfam" id="PF00884"/>
    </source>
</evidence>
<evidence type="ECO:0000256" key="1">
    <source>
        <dbReference type="ARBA" id="ARBA00004651"/>
    </source>
</evidence>
<feature type="transmembrane region" description="Helical" evidence="6">
    <location>
        <begin position="104"/>
        <end position="131"/>
    </location>
</feature>
<gene>
    <name evidence="8" type="ORF">F7310_08415</name>
</gene>
<dbReference type="KEGG" id="frx:F7310_08415"/>
<keyword evidence="3 6" id="KW-0812">Transmembrane</keyword>
<dbReference type="Pfam" id="PF00884">
    <property type="entry name" value="Sulfatase"/>
    <property type="match status" value="1"/>
</dbReference>
<keyword evidence="5 6" id="KW-0472">Membrane</keyword>
<keyword evidence="9" id="KW-1185">Reference proteome</keyword>
<evidence type="ECO:0000256" key="5">
    <source>
        <dbReference type="ARBA" id="ARBA00023136"/>
    </source>
</evidence>
<evidence type="ECO:0000256" key="4">
    <source>
        <dbReference type="ARBA" id="ARBA00022989"/>
    </source>
</evidence>
<organism evidence="8 9">
    <name type="scientific">Francisella uliginis</name>
    <dbReference type="NCBI Taxonomy" id="573570"/>
    <lineage>
        <taxon>Bacteria</taxon>
        <taxon>Pseudomonadati</taxon>
        <taxon>Pseudomonadota</taxon>
        <taxon>Gammaproteobacteria</taxon>
        <taxon>Thiotrichales</taxon>
        <taxon>Francisellaceae</taxon>
        <taxon>Francisella</taxon>
    </lineage>
</organism>
<dbReference type="AlphaFoldDB" id="A0A1L4BU74"/>
<feature type="transmembrane region" description="Helical" evidence="6">
    <location>
        <begin position="54"/>
        <end position="75"/>
    </location>
</feature>
<evidence type="ECO:0000256" key="6">
    <source>
        <dbReference type="SAM" id="Phobius"/>
    </source>
</evidence>
<feature type="domain" description="Sulfatase N-terminal" evidence="7">
    <location>
        <begin position="211"/>
        <end position="463"/>
    </location>
</feature>
<sequence>MVENNMYMLVENNLDIIIVGCLLLLINLSINGLSTRSFYNTLAICWLYTLIDSIILNDFLSLCIIILLLSIVIMIDITKRKILKEHFHYEDIFLYSQVFRFPKFYIPFVGTVKFFLIAITITLTSIVIVYLCYLWRDPFNYTTFITNLILFLLLSLATLIIKTLYKNNSFKENIKDLGLIMSLLFYASQRTPRKFNPKISNLDSKKPKTILAIQSESFIVTNQLFDYPASDKAIQGKLNVPCYGAYTMRSEFSFLTGVSPDQLKHHSFNPYRKIYKHISNSYIKQLKDDGYYCVVIHPFKKAFFNRNKVFNHLGFDEFIDESVFKKTDIFTSDSDLNEFVHDFLKINKDRKLFAFVITIAGHGPYTLPRQDPKKYQAKSGNDEVDTYLDLNFKANEMLKSLLKSSNKDTLLIWYGDHKPSISKYNLSQTDYYKTDYFISFGENNNYYKSKQDIDVENLLKFSLDQYQLLK</sequence>
<dbReference type="Gene3D" id="3.40.720.10">
    <property type="entry name" value="Alkaline Phosphatase, subunit A"/>
    <property type="match status" value="1"/>
</dbReference>
<feature type="transmembrane region" description="Helical" evidence="6">
    <location>
        <begin position="143"/>
        <end position="165"/>
    </location>
</feature>
<keyword evidence="2" id="KW-1003">Cell membrane</keyword>
<dbReference type="STRING" id="573570.F7310_08415"/>
<comment type="subcellular location">
    <subcellularLocation>
        <location evidence="1">Cell membrane</location>
        <topology evidence="1">Multi-pass membrane protein</topology>
    </subcellularLocation>
</comment>
<protein>
    <recommendedName>
        <fullName evidence="7">Sulfatase N-terminal domain-containing protein</fullName>
    </recommendedName>
</protein>
<reference evidence="8 9" key="1">
    <citation type="journal article" date="2016" name="Appl. Environ. Microbiol.">
        <title>Whole genome relationships among Francisella bacteria of diverse origin define new species and provide specific regions for detection.</title>
        <authorList>
            <person name="Challacombe J.F."/>
            <person name="Petersen J.M."/>
            <person name="Gallegos-Graves V."/>
            <person name="Hodge D."/>
            <person name="Pillai S."/>
            <person name="Kuske C.R."/>
        </authorList>
    </citation>
    <scope>NUCLEOTIDE SEQUENCE [LARGE SCALE GENOMIC DNA]</scope>
    <source>
        <strain evidence="9">TX07-7310</strain>
    </source>
</reference>
<keyword evidence="4 6" id="KW-1133">Transmembrane helix</keyword>
<dbReference type="PANTHER" id="PTHR47371">
    <property type="entry name" value="LIPOTEICHOIC ACID SYNTHASE"/>
    <property type="match status" value="1"/>
</dbReference>
<dbReference type="SUPFAM" id="SSF53649">
    <property type="entry name" value="Alkaline phosphatase-like"/>
    <property type="match status" value="1"/>
</dbReference>
<name>A0A1L4BU74_9GAMM</name>
<dbReference type="Proteomes" id="UP000184222">
    <property type="component" value="Chromosome"/>
</dbReference>
<feature type="transmembrane region" description="Helical" evidence="6">
    <location>
        <begin position="12"/>
        <end position="34"/>
    </location>
</feature>
<evidence type="ECO:0000313" key="8">
    <source>
        <dbReference type="EMBL" id="API87384.1"/>
    </source>
</evidence>
<dbReference type="CDD" id="cd16015">
    <property type="entry name" value="LTA_synthase"/>
    <property type="match status" value="1"/>
</dbReference>
<accession>A0A1L4BU74</accession>
<dbReference type="GO" id="GO:0005886">
    <property type="term" value="C:plasma membrane"/>
    <property type="evidence" value="ECO:0007669"/>
    <property type="project" value="UniProtKB-SubCell"/>
</dbReference>
<evidence type="ECO:0000256" key="3">
    <source>
        <dbReference type="ARBA" id="ARBA00022692"/>
    </source>
</evidence>
<dbReference type="EMBL" id="CP016796">
    <property type="protein sequence ID" value="API87384.1"/>
    <property type="molecule type" value="Genomic_DNA"/>
</dbReference>
<evidence type="ECO:0000313" key="9">
    <source>
        <dbReference type="Proteomes" id="UP000184222"/>
    </source>
</evidence>
<dbReference type="PANTHER" id="PTHR47371:SF3">
    <property type="entry name" value="PHOSPHOGLYCEROL TRANSFERASE I"/>
    <property type="match status" value="1"/>
</dbReference>
<dbReference type="InterPro" id="IPR017850">
    <property type="entry name" value="Alkaline_phosphatase_core_sf"/>
</dbReference>
<dbReference type="InterPro" id="IPR000917">
    <property type="entry name" value="Sulfatase_N"/>
</dbReference>
<evidence type="ECO:0000256" key="2">
    <source>
        <dbReference type="ARBA" id="ARBA00022475"/>
    </source>
</evidence>
<dbReference type="InterPro" id="IPR050448">
    <property type="entry name" value="OpgB/LTA_synthase_biosynth"/>
</dbReference>